<dbReference type="Gene3D" id="3.30.420.10">
    <property type="entry name" value="Ribonuclease H-like superfamily/Ribonuclease H"/>
    <property type="match status" value="1"/>
</dbReference>
<gene>
    <name evidence="1" type="ORF">O181_025154</name>
</gene>
<proteinExistence type="predicted"/>
<evidence type="ECO:0000313" key="1">
    <source>
        <dbReference type="EMBL" id="MBW0485439.1"/>
    </source>
</evidence>
<accession>A0A9Q3H0C8</accession>
<dbReference type="AlphaFoldDB" id="A0A9Q3H0C8"/>
<evidence type="ECO:0000313" key="2">
    <source>
        <dbReference type="Proteomes" id="UP000765509"/>
    </source>
</evidence>
<comment type="caution">
    <text evidence="1">The sequence shown here is derived from an EMBL/GenBank/DDBJ whole genome shotgun (WGS) entry which is preliminary data.</text>
</comment>
<sequence length="128" mass="15111">MLERGHNNLKDTSVKLCGETGSKWKEYLPLITLEKKSQKKRTTGYSPLEIQFSQRAVLIIDIESKKYLETEWHKVLSTEEFLKARATQLSGKEEMSKKEENKLRNSREDSIKYWDRRLAHQIEKSIEP</sequence>
<organism evidence="1 2">
    <name type="scientific">Austropuccinia psidii MF-1</name>
    <dbReference type="NCBI Taxonomy" id="1389203"/>
    <lineage>
        <taxon>Eukaryota</taxon>
        <taxon>Fungi</taxon>
        <taxon>Dikarya</taxon>
        <taxon>Basidiomycota</taxon>
        <taxon>Pucciniomycotina</taxon>
        <taxon>Pucciniomycetes</taxon>
        <taxon>Pucciniales</taxon>
        <taxon>Sphaerophragmiaceae</taxon>
        <taxon>Austropuccinia</taxon>
    </lineage>
</organism>
<protein>
    <submittedName>
        <fullName evidence="1">Uncharacterized protein</fullName>
    </submittedName>
</protein>
<dbReference type="InterPro" id="IPR036397">
    <property type="entry name" value="RNaseH_sf"/>
</dbReference>
<dbReference type="Proteomes" id="UP000765509">
    <property type="component" value="Unassembled WGS sequence"/>
</dbReference>
<keyword evidence="2" id="KW-1185">Reference proteome</keyword>
<dbReference type="EMBL" id="AVOT02008161">
    <property type="protein sequence ID" value="MBW0485439.1"/>
    <property type="molecule type" value="Genomic_DNA"/>
</dbReference>
<reference evidence="1" key="1">
    <citation type="submission" date="2021-03" db="EMBL/GenBank/DDBJ databases">
        <title>Draft genome sequence of rust myrtle Austropuccinia psidii MF-1, a brazilian biotype.</title>
        <authorList>
            <person name="Quecine M.C."/>
            <person name="Pachon D.M.R."/>
            <person name="Bonatelli M.L."/>
            <person name="Correr F.H."/>
            <person name="Franceschini L.M."/>
            <person name="Leite T.F."/>
            <person name="Margarido G.R.A."/>
            <person name="Almeida C.A."/>
            <person name="Ferrarezi J.A."/>
            <person name="Labate C.A."/>
        </authorList>
    </citation>
    <scope>NUCLEOTIDE SEQUENCE</scope>
    <source>
        <strain evidence="1">MF-1</strain>
    </source>
</reference>
<name>A0A9Q3H0C8_9BASI</name>
<dbReference type="GO" id="GO:0003676">
    <property type="term" value="F:nucleic acid binding"/>
    <property type="evidence" value="ECO:0007669"/>
    <property type="project" value="InterPro"/>
</dbReference>